<dbReference type="Proteomes" id="UP000029224">
    <property type="component" value="Unassembled WGS sequence"/>
</dbReference>
<dbReference type="EC" id="4.1.1.15" evidence="3"/>
<dbReference type="Gene3D" id="4.10.280.50">
    <property type="match status" value="1"/>
</dbReference>
<keyword evidence="5 6" id="KW-0456">Lyase</keyword>
<comment type="cofactor">
    <cofactor evidence="1">
        <name>pyridoxal 5'-phosphate</name>
        <dbReference type="ChEBI" id="CHEBI:597326"/>
    </cofactor>
</comment>
<dbReference type="FunFam" id="4.10.280.50:FF:000001">
    <property type="entry name" value="Glutamate decarboxylase"/>
    <property type="match status" value="1"/>
</dbReference>
<organism evidence="6 7">
    <name type="scientific">Vibrio maritimus</name>
    <dbReference type="NCBI Taxonomy" id="990268"/>
    <lineage>
        <taxon>Bacteria</taxon>
        <taxon>Pseudomonadati</taxon>
        <taxon>Pseudomonadota</taxon>
        <taxon>Gammaproteobacteria</taxon>
        <taxon>Vibrionales</taxon>
        <taxon>Vibrionaceae</taxon>
        <taxon>Vibrio</taxon>
    </lineage>
</organism>
<sequence>MPLNEVNNHALDDVFANELLDKTIEKYTFPNNESNPEAAYQLVSDELILDGNSRQNLATFCQTCR</sequence>
<protein>
    <recommendedName>
        <fullName evidence="3">glutamate decarboxylase</fullName>
        <ecNumber evidence="3">4.1.1.15</ecNumber>
    </recommendedName>
</protein>
<dbReference type="AlphaFoldDB" id="A0A090T7B6"/>
<evidence type="ECO:0000313" key="6">
    <source>
        <dbReference type="EMBL" id="GAL35841.1"/>
    </source>
</evidence>
<keyword evidence="7" id="KW-1185">Reference proteome</keyword>
<proteinExistence type="inferred from homology"/>
<dbReference type="PANTHER" id="PTHR43321">
    <property type="entry name" value="GLUTAMATE DECARBOXYLASE"/>
    <property type="match status" value="1"/>
</dbReference>
<evidence type="ECO:0000256" key="4">
    <source>
        <dbReference type="ARBA" id="ARBA00022898"/>
    </source>
</evidence>
<evidence type="ECO:0000256" key="2">
    <source>
        <dbReference type="ARBA" id="ARBA00009533"/>
    </source>
</evidence>
<dbReference type="InterPro" id="IPR010107">
    <property type="entry name" value="Glutamate_decarboxylase"/>
</dbReference>
<evidence type="ECO:0000256" key="1">
    <source>
        <dbReference type="ARBA" id="ARBA00001933"/>
    </source>
</evidence>
<dbReference type="EMBL" id="BBMT01000008">
    <property type="protein sequence ID" value="GAL35841.1"/>
    <property type="molecule type" value="Genomic_DNA"/>
</dbReference>
<dbReference type="InterPro" id="IPR015424">
    <property type="entry name" value="PyrdxlP-dep_Trfase"/>
</dbReference>
<gene>
    <name evidence="6" type="ORF">JCM19240_4776</name>
</gene>
<dbReference type="GO" id="GO:0006538">
    <property type="term" value="P:L-glutamate catabolic process"/>
    <property type="evidence" value="ECO:0007669"/>
    <property type="project" value="TreeGrafter"/>
</dbReference>
<dbReference type="GO" id="GO:0030170">
    <property type="term" value="F:pyridoxal phosphate binding"/>
    <property type="evidence" value="ECO:0007669"/>
    <property type="project" value="InterPro"/>
</dbReference>
<comment type="caution">
    <text evidence="6">The sequence shown here is derived from an EMBL/GenBank/DDBJ whole genome shotgun (WGS) entry which is preliminary data.</text>
</comment>
<reference evidence="6 7" key="1">
    <citation type="submission" date="2014-09" db="EMBL/GenBank/DDBJ databases">
        <title>Vibrio maritimus JCM 19240. (C210) whole genome shotgun sequence.</title>
        <authorList>
            <person name="Sawabe T."/>
            <person name="Meirelles P."/>
            <person name="Nakanishi M."/>
            <person name="Sayaka M."/>
            <person name="Hattori M."/>
            <person name="Ohkuma M."/>
        </authorList>
    </citation>
    <scope>NUCLEOTIDE SEQUENCE [LARGE SCALE GENOMIC DNA]</scope>
    <source>
        <strain evidence="6 7">JCM 19240</strain>
    </source>
</reference>
<name>A0A090T7B6_9VIBR</name>
<accession>A0A090T7B6</accession>
<dbReference type="GO" id="GO:0004351">
    <property type="term" value="F:glutamate decarboxylase activity"/>
    <property type="evidence" value="ECO:0007669"/>
    <property type="project" value="UniProtKB-EC"/>
</dbReference>
<evidence type="ECO:0000313" key="7">
    <source>
        <dbReference type="Proteomes" id="UP000029224"/>
    </source>
</evidence>
<reference evidence="6 7" key="2">
    <citation type="submission" date="2014-09" db="EMBL/GenBank/DDBJ databases">
        <authorList>
            <consortium name="NBRP consortium"/>
            <person name="Sawabe T."/>
            <person name="Meirelles P."/>
            <person name="Nakanishi M."/>
            <person name="Sayaka M."/>
            <person name="Hattori M."/>
            <person name="Ohkuma M."/>
        </authorList>
    </citation>
    <scope>NUCLEOTIDE SEQUENCE [LARGE SCALE GENOMIC DNA]</scope>
    <source>
        <strain evidence="6 7">JCM 19240</strain>
    </source>
</reference>
<dbReference type="SUPFAM" id="SSF53383">
    <property type="entry name" value="PLP-dependent transferases"/>
    <property type="match status" value="1"/>
</dbReference>
<evidence type="ECO:0000256" key="5">
    <source>
        <dbReference type="ARBA" id="ARBA00023239"/>
    </source>
</evidence>
<dbReference type="PANTHER" id="PTHR43321:SF3">
    <property type="entry name" value="GLUTAMATE DECARBOXYLASE"/>
    <property type="match status" value="1"/>
</dbReference>
<evidence type="ECO:0000256" key="3">
    <source>
        <dbReference type="ARBA" id="ARBA00012421"/>
    </source>
</evidence>
<keyword evidence="4" id="KW-0663">Pyridoxal phosphate</keyword>
<dbReference type="GO" id="GO:0005829">
    <property type="term" value="C:cytosol"/>
    <property type="evidence" value="ECO:0007669"/>
    <property type="project" value="TreeGrafter"/>
</dbReference>
<comment type="similarity">
    <text evidence="2">Belongs to the group II decarboxylase family.</text>
</comment>